<dbReference type="PANTHER" id="PTHR12820:SF0">
    <property type="entry name" value="VACUOLAR PROTEIN SORTING-ASSOCIATED PROTEIN 53 HOMOLOG"/>
    <property type="match status" value="1"/>
</dbReference>
<dbReference type="InterPro" id="IPR039766">
    <property type="entry name" value="Vps53"/>
</dbReference>
<reference evidence="3" key="1">
    <citation type="submission" date="2016-04" db="UniProtKB">
        <authorList>
            <consortium name="WormBaseParasite"/>
        </authorList>
    </citation>
    <scope>IDENTIFICATION</scope>
</reference>
<dbReference type="GO" id="GO:0000938">
    <property type="term" value="C:GARP complex"/>
    <property type="evidence" value="ECO:0007669"/>
    <property type="project" value="InterPro"/>
</dbReference>
<dbReference type="GO" id="GO:0042147">
    <property type="term" value="P:retrograde transport, endosome to Golgi"/>
    <property type="evidence" value="ECO:0007669"/>
    <property type="project" value="InterPro"/>
</dbReference>
<accession>A0A158QD46</accession>
<dbReference type="OrthoDB" id="10261632at2759"/>
<dbReference type="AlphaFoldDB" id="A0A158QD46"/>
<dbReference type="EMBL" id="UYSG01000591">
    <property type="protein sequence ID" value="VDL19890.1"/>
    <property type="molecule type" value="Genomic_DNA"/>
</dbReference>
<organism evidence="3">
    <name type="scientific">Hymenolepis diminuta</name>
    <name type="common">Rat tapeworm</name>
    <dbReference type="NCBI Taxonomy" id="6216"/>
    <lineage>
        <taxon>Eukaryota</taxon>
        <taxon>Metazoa</taxon>
        <taxon>Spiralia</taxon>
        <taxon>Lophotrochozoa</taxon>
        <taxon>Platyhelminthes</taxon>
        <taxon>Cestoda</taxon>
        <taxon>Eucestoda</taxon>
        <taxon>Cyclophyllidea</taxon>
        <taxon>Hymenolepididae</taxon>
        <taxon>Hymenolepis</taxon>
    </lineage>
</organism>
<dbReference type="GO" id="GO:0005829">
    <property type="term" value="C:cytosol"/>
    <property type="evidence" value="ECO:0007669"/>
    <property type="project" value="GOC"/>
</dbReference>
<evidence type="ECO:0000313" key="2">
    <source>
        <dbReference type="Proteomes" id="UP000274504"/>
    </source>
</evidence>
<proteinExistence type="predicted"/>
<gene>
    <name evidence="1" type="ORF">HDID_LOCUS2429</name>
</gene>
<name>A0A158QD46_HYMDI</name>
<dbReference type="WBParaSite" id="HDID_0000242801-mRNA-1">
    <property type="protein sequence ID" value="HDID_0000242801-mRNA-1"/>
    <property type="gene ID" value="HDID_0000242801"/>
</dbReference>
<reference evidence="1 2" key="2">
    <citation type="submission" date="2018-11" db="EMBL/GenBank/DDBJ databases">
        <authorList>
            <consortium name="Pathogen Informatics"/>
        </authorList>
    </citation>
    <scope>NUCLEOTIDE SEQUENCE [LARGE SCALE GENOMIC DNA]</scope>
</reference>
<dbReference type="STRING" id="6216.A0A158QD46"/>
<protein>
    <submittedName>
        <fullName evidence="1 3">Uncharacterized protein</fullName>
    </submittedName>
</protein>
<dbReference type="Proteomes" id="UP000274504">
    <property type="component" value="Unassembled WGS sequence"/>
</dbReference>
<dbReference type="PANTHER" id="PTHR12820">
    <property type="entry name" value="VACUOLAR SORTING PROTEIN 53"/>
    <property type="match status" value="1"/>
</dbReference>
<evidence type="ECO:0000313" key="3">
    <source>
        <dbReference type="WBParaSite" id="HDID_0000242801-mRNA-1"/>
    </source>
</evidence>
<sequence length="163" mass="17908">MCCSLNTVRPSSLASEISFSGEVSALTECRSACVHRLVADLEAAVIPQLNAMTRMPWAGLDSVGDQSPYVTAIVSHLKTQVPPIRDTLFSVRLVYFICIKFADATISRFVASLYKCKPLNTFGAEQLLLDTQCLKSALLQLPLFGTKVSINEITYSDKILEMQ</sequence>
<evidence type="ECO:0000313" key="1">
    <source>
        <dbReference type="EMBL" id="VDL19890.1"/>
    </source>
</evidence>